<accession>A0A1I7C9Z9</accession>
<keyword evidence="2" id="KW-1185">Reference proteome</keyword>
<dbReference type="RefSeq" id="WP_091694773.1">
    <property type="nucleotide sequence ID" value="NZ_FPBF01000004.1"/>
</dbReference>
<name>A0A1I7C9Z9_9BACT</name>
<evidence type="ECO:0000313" key="2">
    <source>
        <dbReference type="Proteomes" id="UP000199673"/>
    </source>
</evidence>
<evidence type="ECO:0000313" key="1">
    <source>
        <dbReference type="EMBL" id="SFT96249.1"/>
    </source>
</evidence>
<dbReference type="EMBL" id="FPBF01000004">
    <property type="protein sequence ID" value="SFT96249.1"/>
    <property type="molecule type" value="Genomic_DNA"/>
</dbReference>
<proteinExistence type="predicted"/>
<dbReference type="Proteomes" id="UP000199673">
    <property type="component" value="Unassembled WGS sequence"/>
</dbReference>
<dbReference type="Pfam" id="PF09357">
    <property type="entry name" value="RteC"/>
    <property type="match status" value="1"/>
</dbReference>
<dbReference type="OrthoDB" id="790983at2"/>
<dbReference type="STRING" id="305507.SAMN04489724_3000"/>
<reference evidence="2" key="1">
    <citation type="submission" date="2016-10" db="EMBL/GenBank/DDBJ databases">
        <authorList>
            <person name="Varghese N."/>
            <person name="Submissions S."/>
        </authorList>
    </citation>
    <scope>NUCLEOTIDE SEQUENCE [LARGE SCALE GENOMIC DNA]</scope>
    <source>
        <strain evidence="2">DSM 23445</strain>
    </source>
</reference>
<sequence>MKAFVERLFGEMELSLKEVAKETSNEIQKAERCCQVINAILIRLKEFMAGYTFRDGEEEILFFKEYKPLLFKELIFYSELTYIEAKKPIGKKEQIKSYFPHVLDQIQEFFVRNHQLYIYYQLGKSDQDEKLFMRNSMPVSLIRDYSFDFDPSFSTVNSSKLAKIMAYESLTDHIRKIIHRLEMGSDAVGGEVSVHEWTDSKSSLIELAYALHSRGAVNHGKSDVKAIITLMESLFNVQVGNFYRTFQSMRGRKKNRTIFLDSLKESLVKRMDDTDMGYQ</sequence>
<dbReference type="AlphaFoldDB" id="A0A1I7C9Z9"/>
<organism evidence="1 2">
    <name type="scientific">Algoriphagus locisalis</name>
    <dbReference type="NCBI Taxonomy" id="305507"/>
    <lineage>
        <taxon>Bacteria</taxon>
        <taxon>Pseudomonadati</taxon>
        <taxon>Bacteroidota</taxon>
        <taxon>Cytophagia</taxon>
        <taxon>Cytophagales</taxon>
        <taxon>Cyclobacteriaceae</taxon>
        <taxon>Algoriphagus</taxon>
    </lineage>
</organism>
<dbReference type="InterPro" id="IPR018534">
    <property type="entry name" value="Tet_reg_excision_RteC"/>
</dbReference>
<protein>
    <submittedName>
        <fullName evidence="1">RteC protein</fullName>
    </submittedName>
</protein>
<gene>
    <name evidence="1" type="ORF">SAMN04489724_3000</name>
</gene>